<dbReference type="InterPro" id="IPR003615">
    <property type="entry name" value="HNH_nuc"/>
</dbReference>
<reference evidence="1" key="1">
    <citation type="submission" date="2020-11" db="EMBL/GenBank/DDBJ databases">
        <title>Isolation and identification of active actinomycetes.</title>
        <authorList>
            <person name="Yu B."/>
        </authorList>
    </citation>
    <scope>NUCLEOTIDE SEQUENCE</scope>
    <source>
        <strain evidence="1">NEAU-YB345</strain>
    </source>
</reference>
<dbReference type="Proteomes" id="UP000657385">
    <property type="component" value="Unassembled WGS sequence"/>
</dbReference>
<dbReference type="AlphaFoldDB" id="A0A931FI16"/>
<gene>
    <name evidence="1" type="ORF">I2501_30820</name>
</gene>
<dbReference type="RefSeq" id="WP_196197590.1">
    <property type="nucleotide sequence ID" value="NZ_JADPRT010000016.1"/>
</dbReference>
<evidence type="ECO:0000313" key="2">
    <source>
        <dbReference type="Proteomes" id="UP000657385"/>
    </source>
</evidence>
<comment type="caution">
    <text evidence="1">The sequence shown here is derived from an EMBL/GenBank/DDBJ whole genome shotgun (WGS) entry which is preliminary data.</text>
</comment>
<keyword evidence="1" id="KW-0378">Hydrolase</keyword>
<dbReference type="GO" id="GO:0004519">
    <property type="term" value="F:endonuclease activity"/>
    <property type="evidence" value="ECO:0007669"/>
    <property type="project" value="UniProtKB-KW"/>
</dbReference>
<keyword evidence="2" id="KW-1185">Reference proteome</keyword>
<dbReference type="CDD" id="cd00085">
    <property type="entry name" value="HNHc"/>
    <property type="match status" value="1"/>
</dbReference>
<organism evidence="1 2">
    <name type="scientific">Streptacidiphilus fuscans</name>
    <dbReference type="NCBI Taxonomy" id="2789292"/>
    <lineage>
        <taxon>Bacteria</taxon>
        <taxon>Bacillati</taxon>
        <taxon>Actinomycetota</taxon>
        <taxon>Actinomycetes</taxon>
        <taxon>Kitasatosporales</taxon>
        <taxon>Streptomycetaceae</taxon>
        <taxon>Streptacidiphilus</taxon>
    </lineage>
</organism>
<sequence>MSTRVLYTREYLSAVAAEGGQLDDMLRRMGKEPCRYTRRYLRKRLISYGLPVPVPPAPVHTPELLAEAVAASHSFAGVVRHLHMRQAGGTQAHVARRIRAFGIDTSHFTGQAHNKGKRCPRLTPAEVLVVRPWNAKRVPGSRLRQALRELGRPDVCAGCGTGPLWCGKDLTLEVDHINGDWADNRPDNLRILCPNCHATTDTYCGRNKRKRSRASGRDRTVGE</sequence>
<evidence type="ECO:0000313" key="1">
    <source>
        <dbReference type="EMBL" id="MBF9072426.1"/>
    </source>
</evidence>
<name>A0A931FI16_9ACTN</name>
<proteinExistence type="predicted"/>
<keyword evidence="1" id="KW-0540">Nuclease</keyword>
<dbReference type="EMBL" id="JADPRT010000016">
    <property type="protein sequence ID" value="MBF9072426.1"/>
    <property type="molecule type" value="Genomic_DNA"/>
</dbReference>
<keyword evidence="1" id="KW-0255">Endonuclease</keyword>
<protein>
    <submittedName>
        <fullName evidence="1">HNH endonuclease</fullName>
    </submittedName>
</protein>
<accession>A0A931FI16</accession>